<keyword evidence="5" id="KW-0808">Transferase</keyword>
<evidence type="ECO:0000256" key="12">
    <source>
        <dbReference type="PROSITE-ProRule" id="PRU10141"/>
    </source>
</evidence>
<evidence type="ECO:0000256" key="7">
    <source>
        <dbReference type="ARBA" id="ARBA00022777"/>
    </source>
</evidence>
<sequence>MLRHQRYPEPKDRLDEEEDGSQDGRPAMAARSIRCSPAQGAISSVANDFSKIGLSSDMCVPVLSRRTPSVTTVINSPSKMPSRTFSSVCSPPSPPIQHSLVTHEKIAVQEETAKSSTAAKDAEILGSKPAVLVVEPGDNVKESLTPVQPSSPASCSRSGETETEALTQRRTIYPNVPYSPYGSPSCSPRFARRKPLRSTQTVSMECKDGYTQLNQYRLKEDIGQGSYGIVKLAYNEEDDIHYAMKILSKKKLMKRAGLYGRPAPVRFLSAQGPAQMCSVSGLPQQTAAQQQQQQPCVLSRRPLTAAASVGRVMMPRSASAAGRIPSSSHGSRNSVTAAWNERSQNPMDQIRREVAILRKLDHPNVVKLVEVLDDPDDDHLYMAFELLEKGEILQVPTDTPLEEHVARAYFRDIVLGLEYLHFQKIIHRDVKPSNLLLGNNGRVRVADFGVCNEFHGSDALLSNTAGTPAFIAPEALMQRRGMYSGKAADVWSLGITLYAIVFGDVPFRDDNILALYSKITSQPLQFPSAFNVSEDLKDLISRMLTKDPSLRITVPEIKEHPWVTSNDEDPMPTEEENCNPGLIEVTDDEVRFSVRSIPKLDTLILVKAMLKKHSFRHPFPVHQTAKPENDDRRRKLQQRANTCTGGMTARSSSSHARFALQEVEEPRNGVSNFS</sequence>
<keyword evidence="4" id="KW-0723">Serine/threonine-protein kinase</keyword>
<evidence type="ECO:0000256" key="2">
    <source>
        <dbReference type="ARBA" id="ARBA00012434"/>
    </source>
</evidence>
<evidence type="ECO:0000256" key="3">
    <source>
        <dbReference type="ARBA" id="ARBA00022490"/>
    </source>
</evidence>
<dbReference type="AlphaFoldDB" id="A0A7R9BMJ7"/>
<dbReference type="SMART" id="SM00220">
    <property type="entry name" value="S_TKc"/>
    <property type="match status" value="1"/>
</dbReference>
<feature type="compositionally biased region" description="Polar residues" evidence="13">
    <location>
        <begin position="73"/>
        <end position="90"/>
    </location>
</feature>
<dbReference type="GO" id="GO:0061762">
    <property type="term" value="P:CAMKK-AMPK signaling cascade"/>
    <property type="evidence" value="ECO:0007669"/>
    <property type="project" value="TreeGrafter"/>
</dbReference>
<keyword evidence="16" id="KW-1185">Reference proteome</keyword>
<gene>
    <name evidence="15" type="ORF">NMOB1V02_LOCUS4503</name>
</gene>
<evidence type="ECO:0000256" key="11">
    <source>
        <dbReference type="ARBA" id="ARBA00047430"/>
    </source>
</evidence>
<evidence type="ECO:0000313" key="16">
    <source>
        <dbReference type="Proteomes" id="UP000678499"/>
    </source>
</evidence>
<dbReference type="InterPro" id="IPR008271">
    <property type="entry name" value="Ser/Thr_kinase_AS"/>
</dbReference>
<dbReference type="Gene3D" id="1.10.510.10">
    <property type="entry name" value="Transferase(Phosphotransferase) domain 1"/>
    <property type="match status" value="1"/>
</dbReference>
<comment type="subcellular location">
    <subcellularLocation>
        <location evidence="1">Cytoplasm</location>
    </subcellularLocation>
</comment>
<feature type="compositionally biased region" description="Polar residues" evidence="13">
    <location>
        <begin position="325"/>
        <end position="338"/>
    </location>
</feature>
<proteinExistence type="predicted"/>
<evidence type="ECO:0000256" key="6">
    <source>
        <dbReference type="ARBA" id="ARBA00022741"/>
    </source>
</evidence>
<feature type="region of interest" description="Disordered" evidence="13">
    <location>
        <begin position="73"/>
        <end position="92"/>
    </location>
</feature>
<dbReference type="FunFam" id="1.10.510.10:FF:000571">
    <property type="entry name" value="Maternal embryonic leucine zipper kinase"/>
    <property type="match status" value="1"/>
</dbReference>
<feature type="compositionally biased region" description="Polar residues" evidence="13">
    <location>
        <begin position="145"/>
        <end position="166"/>
    </location>
</feature>
<dbReference type="EMBL" id="CAJPEX010000702">
    <property type="protein sequence ID" value="CAG0916905.1"/>
    <property type="molecule type" value="Genomic_DNA"/>
</dbReference>
<dbReference type="PROSITE" id="PS00107">
    <property type="entry name" value="PROTEIN_KINASE_ATP"/>
    <property type="match status" value="1"/>
</dbReference>
<dbReference type="InterPro" id="IPR011009">
    <property type="entry name" value="Kinase-like_dom_sf"/>
</dbReference>
<feature type="region of interest" description="Disordered" evidence="13">
    <location>
        <begin position="620"/>
        <end position="674"/>
    </location>
</feature>
<keyword evidence="9" id="KW-0112">Calmodulin-binding</keyword>
<dbReference type="Proteomes" id="UP000678499">
    <property type="component" value="Unassembled WGS sequence"/>
</dbReference>
<dbReference type="EMBL" id="OA882739">
    <property type="protein sequence ID" value="CAD7276753.1"/>
    <property type="molecule type" value="Genomic_DNA"/>
</dbReference>
<keyword evidence="7" id="KW-0418">Kinase</keyword>
<dbReference type="FunFam" id="3.30.200.20:FF:000429">
    <property type="entry name" value="Calcium/calmodulin-dependent protein kinase kinase"/>
    <property type="match status" value="1"/>
</dbReference>
<evidence type="ECO:0000256" key="10">
    <source>
        <dbReference type="ARBA" id="ARBA00047307"/>
    </source>
</evidence>
<evidence type="ECO:0000256" key="4">
    <source>
        <dbReference type="ARBA" id="ARBA00022527"/>
    </source>
</evidence>
<accession>A0A7R9BMJ7</accession>
<feature type="compositionally biased region" description="Polar residues" evidence="13">
    <location>
        <begin position="638"/>
        <end position="655"/>
    </location>
</feature>
<feature type="domain" description="Protein kinase" evidence="14">
    <location>
        <begin position="216"/>
        <end position="563"/>
    </location>
</feature>
<evidence type="ECO:0000256" key="1">
    <source>
        <dbReference type="ARBA" id="ARBA00004496"/>
    </source>
</evidence>
<dbReference type="OrthoDB" id="68483at2759"/>
<evidence type="ECO:0000256" key="13">
    <source>
        <dbReference type="SAM" id="MobiDB-lite"/>
    </source>
</evidence>
<feature type="region of interest" description="Disordered" evidence="13">
    <location>
        <begin position="318"/>
        <end position="338"/>
    </location>
</feature>
<name>A0A7R9BMJ7_9CRUS</name>
<dbReference type="GO" id="GO:0005516">
    <property type="term" value="F:calmodulin binding"/>
    <property type="evidence" value="ECO:0007669"/>
    <property type="project" value="UniProtKB-KW"/>
</dbReference>
<dbReference type="InterPro" id="IPR017441">
    <property type="entry name" value="Protein_kinase_ATP_BS"/>
</dbReference>
<feature type="binding site" evidence="12">
    <location>
        <position position="245"/>
    </location>
    <ligand>
        <name>ATP</name>
        <dbReference type="ChEBI" id="CHEBI:30616"/>
    </ligand>
</feature>
<dbReference type="InterPro" id="IPR000719">
    <property type="entry name" value="Prot_kinase_dom"/>
</dbReference>
<comment type="catalytic activity">
    <reaction evidence="11">
        <text>L-seryl-[protein] + ATP = O-phospho-L-seryl-[protein] + ADP + H(+)</text>
        <dbReference type="Rhea" id="RHEA:17989"/>
        <dbReference type="Rhea" id="RHEA-COMP:9863"/>
        <dbReference type="Rhea" id="RHEA-COMP:11604"/>
        <dbReference type="ChEBI" id="CHEBI:15378"/>
        <dbReference type="ChEBI" id="CHEBI:29999"/>
        <dbReference type="ChEBI" id="CHEBI:30616"/>
        <dbReference type="ChEBI" id="CHEBI:83421"/>
        <dbReference type="ChEBI" id="CHEBI:456216"/>
        <dbReference type="EC" id="2.7.11.17"/>
    </reaction>
</comment>
<evidence type="ECO:0000256" key="8">
    <source>
        <dbReference type="ARBA" id="ARBA00022840"/>
    </source>
</evidence>
<dbReference type="GO" id="GO:0004683">
    <property type="term" value="F:calcium/calmodulin-dependent protein kinase activity"/>
    <property type="evidence" value="ECO:0007669"/>
    <property type="project" value="UniProtKB-EC"/>
</dbReference>
<dbReference type="GO" id="GO:0005737">
    <property type="term" value="C:cytoplasm"/>
    <property type="evidence" value="ECO:0007669"/>
    <property type="project" value="UniProtKB-SubCell"/>
</dbReference>
<dbReference type="GO" id="GO:0005634">
    <property type="term" value="C:nucleus"/>
    <property type="evidence" value="ECO:0007669"/>
    <property type="project" value="UniProtKB-ARBA"/>
</dbReference>
<keyword evidence="8 12" id="KW-0067">ATP-binding</keyword>
<evidence type="ECO:0000256" key="9">
    <source>
        <dbReference type="ARBA" id="ARBA00022860"/>
    </source>
</evidence>
<dbReference type="PROSITE" id="PS50011">
    <property type="entry name" value="PROTEIN_KINASE_DOM"/>
    <property type="match status" value="1"/>
</dbReference>
<dbReference type="PROSITE" id="PS00108">
    <property type="entry name" value="PROTEIN_KINASE_ST"/>
    <property type="match status" value="1"/>
</dbReference>
<keyword evidence="6 12" id="KW-0547">Nucleotide-binding</keyword>
<organism evidence="15">
    <name type="scientific">Notodromas monacha</name>
    <dbReference type="NCBI Taxonomy" id="399045"/>
    <lineage>
        <taxon>Eukaryota</taxon>
        <taxon>Metazoa</taxon>
        <taxon>Ecdysozoa</taxon>
        <taxon>Arthropoda</taxon>
        <taxon>Crustacea</taxon>
        <taxon>Oligostraca</taxon>
        <taxon>Ostracoda</taxon>
        <taxon>Podocopa</taxon>
        <taxon>Podocopida</taxon>
        <taxon>Cypridocopina</taxon>
        <taxon>Cypridoidea</taxon>
        <taxon>Cyprididae</taxon>
        <taxon>Notodromas</taxon>
    </lineage>
</organism>
<protein>
    <recommendedName>
        <fullName evidence="2">calcium/calmodulin-dependent protein kinase</fullName>
        <ecNumber evidence="2">2.7.11.17</ecNumber>
    </recommendedName>
</protein>
<reference evidence="15" key="1">
    <citation type="submission" date="2020-11" db="EMBL/GenBank/DDBJ databases">
        <authorList>
            <person name="Tran Van P."/>
        </authorList>
    </citation>
    <scope>NUCLEOTIDE SEQUENCE</scope>
</reference>
<evidence type="ECO:0000313" key="15">
    <source>
        <dbReference type="EMBL" id="CAD7276753.1"/>
    </source>
</evidence>
<dbReference type="SUPFAM" id="SSF56112">
    <property type="entry name" value="Protein kinase-like (PK-like)"/>
    <property type="match status" value="1"/>
</dbReference>
<dbReference type="Gene3D" id="3.30.200.20">
    <property type="entry name" value="Phosphorylase Kinase, domain 1"/>
    <property type="match status" value="1"/>
</dbReference>
<evidence type="ECO:0000259" key="14">
    <source>
        <dbReference type="PROSITE" id="PS50011"/>
    </source>
</evidence>
<dbReference type="GO" id="GO:0005524">
    <property type="term" value="F:ATP binding"/>
    <property type="evidence" value="ECO:0007669"/>
    <property type="project" value="UniProtKB-UniRule"/>
</dbReference>
<dbReference type="PANTHER" id="PTHR43895:SF164">
    <property type="entry name" value="CALCIUM_CALMODULIN-DEPENDENT PROTEIN KINASE KINASE"/>
    <property type="match status" value="1"/>
</dbReference>
<dbReference type="Pfam" id="PF00069">
    <property type="entry name" value="Pkinase"/>
    <property type="match status" value="1"/>
</dbReference>
<feature type="region of interest" description="Disordered" evidence="13">
    <location>
        <begin position="1"/>
        <end position="30"/>
    </location>
</feature>
<feature type="region of interest" description="Disordered" evidence="13">
    <location>
        <begin position="141"/>
        <end position="166"/>
    </location>
</feature>
<feature type="compositionally biased region" description="Basic and acidic residues" evidence="13">
    <location>
        <begin position="1"/>
        <end position="14"/>
    </location>
</feature>
<comment type="catalytic activity">
    <reaction evidence="10">
        <text>L-threonyl-[protein] + ATP = O-phospho-L-threonyl-[protein] + ADP + H(+)</text>
        <dbReference type="Rhea" id="RHEA:46608"/>
        <dbReference type="Rhea" id="RHEA-COMP:11060"/>
        <dbReference type="Rhea" id="RHEA-COMP:11605"/>
        <dbReference type="ChEBI" id="CHEBI:15378"/>
        <dbReference type="ChEBI" id="CHEBI:30013"/>
        <dbReference type="ChEBI" id="CHEBI:30616"/>
        <dbReference type="ChEBI" id="CHEBI:61977"/>
        <dbReference type="ChEBI" id="CHEBI:456216"/>
        <dbReference type="EC" id="2.7.11.17"/>
    </reaction>
</comment>
<dbReference type="PANTHER" id="PTHR43895">
    <property type="entry name" value="CALCIUM/CALMODULIN-DEPENDENT PROTEIN KINASE KINASE-RELATED"/>
    <property type="match status" value="1"/>
</dbReference>
<keyword evidence="3" id="KW-0963">Cytoplasm</keyword>
<dbReference type="EC" id="2.7.11.17" evidence="2"/>
<evidence type="ECO:0000256" key="5">
    <source>
        <dbReference type="ARBA" id="ARBA00022679"/>
    </source>
</evidence>